<feature type="compositionally biased region" description="Basic and acidic residues" evidence="1">
    <location>
        <begin position="1"/>
        <end position="14"/>
    </location>
</feature>
<feature type="region of interest" description="Disordered" evidence="1">
    <location>
        <begin position="1"/>
        <end position="88"/>
    </location>
</feature>
<organism evidence="2 3">
    <name type="scientific">Liparis tanakae</name>
    <name type="common">Tanaka's snailfish</name>
    <dbReference type="NCBI Taxonomy" id="230148"/>
    <lineage>
        <taxon>Eukaryota</taxon>
        <taxon>Metazoa</taxon>
        <taxon>Chordata</taxon>
        <taxon>Craniata</taxon>
        <taxon>Vertebrata</taxon>
        <taxon>Euteleostomi</taxon>
        <taxon>Actinopterygii</taxon>
        <taxon>Neopterygii</taxon>
        <taxon>Teleostei</taxon>
        <taxon>Neoteleostei</taxon>
        <taxon>Acanthomorphata</taxon>
        <taxon>Eupercaria</taxon>
        <taxon>Perciformes</taxon>
        <taxon>Cottioidei</taxon>
        <taxon>Cottales</taxon>
        <taxon>Liparidae</taxon>
        <taxon>Liparis</taxon>
    </lineage>
</organism>
<proteinExistence type="predicted"/>
<feature type="compositionally biased region" description="Basic residues" evidence="1">
    <location>
        <begin position="54"/>
        <end position="70"/>
    </location>
</feature>
<protein>
    <submittedName>
        <fullName evidence="2">Uncharacterized protein</fullName>
    </submittedName>
</protein>
<comment type="caution">
    <text evidence="2">The sequence shown here is derived from an EMBL/GenBank/DDBJ whole genome shotgun (WGS) entry which is preliminary data.</text>
</comment>
<gene>
    <name evidence="2" type="ORF">EYF80_066924</name>
</gene>
<name>A0A4Z2E343_9TELE</name>
<sequence length="88" mass="9016">MDQRTGWGRADRHTPATPPPPAGGGRDGGSICPRVLRSSHGFLGVGMSPDGGGRAKRGGGGRGGGAKRVRGLANGSKYHRLKGDEWPS</sequence>
<dbReference type="EMBL" id="SRLO01020336">
    <property type="protein sequence ID" value="TNN22960.1"/>
    <property type="molecule type" value="Genomic_DNA"/>
</dbReference>
<keyword evidence="3" id="KW-1185">Reference proteome</keyword>
<dbReference type="AlphaFoldDB" id="A0A4Z2E343"/>
<evidence type="ECO:0000313" key="2">
    <source>
        <dbReference type="EMBL" id="TNN22960.1"/>
    </source>
</evidence>
<accession>A0A4Z2E343</accession>
<reference evidence="2 3" key="1">
    <citation type="submission" date="2019-03" db="EMBL/GenBank/DDBJ databases">
        <title>First draft genome of Liparis tanakae, snailfish: a comprehensive survey of snailfish specific genes.</title>
        <authorList>
            <person name="Kim W."/>
            <person name="Song I."/>
            <person name="Jeong J.-H."/>
            <person name="Kim D."/>
            <person name="Kim S."/>
            <person name="Ryu S."/>
            <person name="Song J.Y."/>
            <person name="Lee S.K."/>
        </authorList>
    </citation>
    <scope>NUCLEOTIDE SEQUENCE [LARGE SCALE GENOMIC DNA]</scope>
    <source>
        <tissue evidence="2">Muscle</tissue>
    </source>
</reference>
<dbReference type="Proteomes" id="UP000314294">
    <property type="component" value="Unassembled WGS sequence"/>
</dbReference>
<evidence type="ECO:0000313" key="3">
    <source>
        <dbReference type="Proteomes" id="UP000314294"/>
    </source>
</evidence>
<evidence type="ECO:0000256" key="1">
    <source>
        <dbReference type="SAM" id="MobiDB-lite"/>
    </source>
</evidence>